<name>A0A165EZM4_9BASI</name>
<organism evidence="2 3">
    <name type="scientific">Calocera cornea HHB12733</name>
    <dbReference type="NCBI Taxonomy" id="1353952"/>
    <lineage>
        <taxon>Eukaryota</taxon>
        <taxon>Fungi</taxon>
        <taxon>Dikarya</taxon>
        <taxon>Basidiomycota</taxon>
        <taxon>Agaricomycotina</taxon>
        <taxon>Dacrymycetes</taxon>
        <taxon>Dacrymycetales</taxon>
        <taxon>Dacrymycetaceae</taxon>
        <taxon>Calocera</taxon>
    </lineage>
</organism>
<sequence length="94" mass="10128">MAVSAMYGGRGRRLSSAACTARLSASENCRLCPGRVWCRGRKQARLAFRGAEAEDGGRFGRGKEAIKGKQPPVSQDDERRAVCASSGWSLHTSQ</sequence>
<dbReference type="Proteomes" id="UP000076842">
    <property type="component" value="Unassembled WGS sequence"/>
</dbReference>
<keyword evidence="3" id="KW-1185">Reference proteome</keyword>
<dbReference type="InParanoid" id="A0A165EZM4"/>
<evidence type="ECO:0000256" key="1">
    <source>
        <dbReference type="SAM" id="MobiDB-lite"/>
    </source>
</evidence>
<protein>
    <submittedName>
        <fullName evidence="2">Uncharacterized protein</fullName>
    </submittedName>
</protein>
<dbReference type="EMBL" id="KV423987">
    <property type="protein sequence ID" value="KZT55878.1"/>
    <property type="molecule type" value="Genomic_DNA"/>
</dbReference>
<evidence type="ECO:0000313" key="2">
    <source>
        <dbReference type="EMBL" id="KZT55878.1"/>
    </source>
</evidence>
<evidence type="ECO:0000313" key="3">
    <source>
        <dbReference type="Proteomes" id="UP000076842"/>
    </source>
</evidence>
<feature type="compositionally biased region" description="Basic and acidic residues" evidence="1">
    <location>
        <begin position="55"/>
        <end position="67"/>
    </location>
</feature>
<gene>
    <name evidence="2" type="ORF">CALCODRAFT_337812</name>
</gene>
<accession>A0A165EZM4</accession>
<feature type="region of interest" description="Disordered" evidence="1">
    <location>
        <begin position="55"/>
        <end position="80"/>
    </location>
</feature>
<proteinExistence type="predicted"/>
<dbReference type="AlphaFoldDB" id="A0A165EZM4"/>
<reference evidence="2 3" key="1">
    <citation type="journal article" date="2016" name="Mol. Biol. Evol.">
        <title>Comparative Genomics of Early-Diverging Mushroom-Forming Fungi Provides Insights into the Origins of Lignocellulose Decay Capabilities.</title>
        <authorList>
            <person name="Nagy L.G."/>
            <person name="Riley R."/>
            <person name="Tritt A."/>
            <person name="Adam C."/>
            <person name="Daum C."/>
            <person name="Floudas D."/>
            <person name="Sun H."/>
            <person name="Yadav J.S."/>
            <person name="Pangilinan J."/>
            <person name="Larsson K.H."/>
            <person name="Matsuura K."/>
            <person name="Barry K."/>
            <person name="Labutti K."/>
            <person name="Kuo R."/>
            <person name="Ohm R.A."/>
            <person name="Bhattacharya S.S."/>
            <person name="Shirouzu T."/>
            <person name="Yoshinaga Y."/>
            <person name="Martin F.M."/>
            <person name="Grigoriev I.V."/>
            <person name="Hibbett D.S."/>
        </authorList>
    </citation>
    <scope>NUCLEOTIDE SEQUENCE [LARGE SCALE GENOMIC DNA]</scope>
    <source>
        <strain evidence="2 3">HHB12733</strain>
    </source>
</reference>